<organism evidence="4 5">
    <name type="scientific">Streptobacillus felis</name>
    <dbReference type="NCBI Taxonomy" id="1384509"/>
    <lineage>
        <taxon>Bacteria</taxon>
        <taxon>Fusobacteriati</taxon>
        <taxon>Fusobacteriota</taxon>
        <taxon>Fusobacteriia</taxon>
        <taxon>Fusobacteriales</taxon>
        <taxon>Leptotrichiaceae</taxon>
        <taxon>Streptobacillus</taxon>
    </lineage>
</organism>
<dbReference type="Pfam" id="PF01985">
    <property type="entry name" value="CRS1_YhbY"/>
    <property type="match status" value="1"/>
</dbReference>
<dbReference type="SUPFAM" id="SSF75471">
    <property type="entry name" value="YhbY-like"/>
    <property type="match status" value="1"/>
</dbReference>
<sequence length="112" mass="13133">MNSKERNFLRKRAHGLEPVVRVGKEGVTDTVIQSIKEYIEKNELMKVKLLQNSLEDVTMELVNEIEAKAKCVFVGSVGKIMIFFKEKRDKNKIGEITQEFIEFKKKRREMNE</sequence>
<evidence type="ECO:0000313" key="4">
    <source>
        <dbReference type="EMBL" id="NYV27348.1"/>
    </source>
</evidence>
<dbReference type="OrthoDB" id="9797519at2"/>
<dbReference type="AlphaFoldDB" id="A0A7Z0PEP1"/>
<proteinExistence type="predicted"/>
<name>A0A7Z0PEP1_9FUSO</name>
<keyword evidence="1 2" id="KW-0694">RNA-binding</keyword>
<dbReference type="PANTHER" id="PTHR40065:SF3">
    <property type="entry name" value="RNA-BINDING PROTEIN YHBY"/>
    <property type="match status" value="1"/>
</dbReference>
<dbReference type="Gene3D" id="3.30.110.60">
    <property type="entry name" value="YhbY-like"/>
    <property type="match status" value="1"/>
</dbReference>
<accession>A0A7Z0PEP1</accession>
<protein>
    <submittedName>
        <fullName evidence="4">YhbY family RNA-binding protein</fullName>
    </submittedName>
</protein>
<dbReference type="InterPro" id="IPR001890">
    <property type="entry name" value="RNA-binding_CRM"/>
</dbReference>
<reference evidence="4 5" key="1">
    <citation type="submission" date="2020-05" db="EMBL/GenBank/DDBJ databases">
        <title>Streptobacillus felis strain LHL191014123.</title>
        <authorList>
            <person name="Fawzy A."/>
            <person name="Rau J."/>
            <person name="Risse K."/>
            <person name="Schauerte N."/>
            <person name="Geiger C."/>
            <person name="Blom J."/>
            <person name="Imirzalioglu C."/>
            <person name="Falgenhauer J."/>
            <person name="Bach A."/>
            <person name="Herden C."/>
            <person name="Eisenberg T."/>
        </authorList>
    </citation>
    <scope>NUCLEOTIDE SEQUENCE [LARGE SCALE GENOMIC DNA]</scope>
    <source>
        <strain evidence="4 5">LHL191014123</strain>
    </source>
</reference>
<dbReference type="SMART" id="SM01103">
    <property type="entry name" value="CRS1_YhbY"/>
    <property type="match status" value="1"/>
</dbReference>
<dbReference type="RefSeq" id="WP_067321478.1">
    <property type="nucleotide sequence ID" value="NZ_CBCRWS010000012.1"/>
</dbReference>
<dbReference type="PANTHER" id="PTHR40065">
    <property type="entry name" value="RNA-BINDING PROTEIN YHBY"/>
    <property type="match status" value="1"/>
</dbReference>
<gene>
    <name evidence="4" type="ORF">HP397_00710</name>
</gene>
<dbReference type="InterPro" id="IPR051925">
    <property type="entry name" value="RNA-binding_domain"/>
</dbReference>
<keyword evidence="5" id="KW-1185">Reference proteome</keyword>
<dbReference type="Proteomes" id="UP000526184">
    <property type="component" value="Unassembled WGS sequence"/>
</dbReference>
<dbReference type="InterPro" id="IPR035920">
    <property type="entry name" value="YhbY-like_sf"/>
</dbReference>
<evidence type="ECO:0000313" key="5">
    <source>
        <dbReference type="Proteomes" id="UP000526184"/>
    </source>
</evidence>
<evidence type="ECO:0000256" key="2">
    <source>
        <dbReference type="PROSITE-ProRule" id="PRU00626"/>
    </source>
</evidence>
<evidence type="ECO:0000256" key="1">
    <source>
        <dbReference type="ARBA" id="ARBA00022884"/>
    </source>
</evidence>
<dbReference type="GO" id="GO:0003723">
    <property type="term" value="F:RNA binding"/>
    <property type="evidence" value="ECO:0007669"/>
    <property type="project" value="UniProtKB-UniRule"/>
</dbReference>
<evidence type="ECO:0000259" key="3">
    <source>
        <dbReference type="PROSITE" id="PS51295"/>
    </source>
</evidence>
<feature type="domain" description="CRM" evidence="3">
    <location>
        <begin position="1"/>
        <end position="96"/>
    </location>
</feature>
<comment type="caution">
    <text evidence="4">The sequence shown here is derived from an EMBL/GenBank/DDBJ whole genome shotgun (WGS) entry which is preliminary data.</text>
</comment>
<dbReference type="EMBL" id="JABMKT010000002">
    <property type="protein sequence ID" value="NYV27348.1"/>
    <property type="molecule type" value="Genomic_DNA"/>
</dbReference>
<dbReference type="PROSITE" id="PS51295">
    <property type="entry name" value="CRM"/>
    <property type="match status" value="1"/>
</dbReference>